<protein>
    <recommendedName>
        <fullName evidence="1">Fungal-type protein kinase domain-containing protein</fullName>
    </recommendedName>
</protein>
<dbReference type="InterPro" id="IPR040976">
    <property type="entry name" value="Pkinase_fungal"/>
</dbReference>
<evidence type="ECO:0000313" key="2">
    <source>
        <dbReference type="EMBL" id="PNP37095.1"/>
    </source>
</evidence>
<dbReference type="EMBL" id="MTYH01000198">
    <property type="protein sequence ID" value="PNP37095.1"/>
    <property type="molecule type" value="Genomic_DNA"/>
</dbReference>
<proteinExistence type="predicted"/>
<name>A0A2K0SUZ4_9HYPO</name>
<gene>
    <name evidence="2" type="ORF">TGAMA5MH_11007</name>
</gene>
<organism evidence="2 3">
    <name type="scientific">Trichoderma gamsii</name>
    <dbReference type="NCBI Taxonomy" id="398673"/>
    <lineage>
        <taxon>Eukaryota</taxon>
        <taxon>Fungi</taxon>
        <taxon>Dikarya</taxon>
        <taxon>Ascomycota</taxon>
        <taxon>Pezizomycotina</taxon>
        <taxon>Sordariomycetes</taxon>
        <taxon>Hypocreomycetidae</taxon>
        <taxon>Hypocreales</taxon>
        <taxon>Hypocreaceae</taxon>
        <taxon>Trichoderma</taxon>
    </lineage>
</organism>
<dbReference type="Pfam" id="PF17667">
    <property type="entry name" value="Pkinase_fungal"/>
    <property type="match status" value="1"/>
</dbReference>
<dbReference type="PANTHER" id="PTHR38248">
    <property type="entry name" value="FUNK1 6"/>
    <property type="match status" value="1"/>
</dbReference>
<feature type="domain" description="Fungal-type protein kinase" evidence="1">
    <location>
        <begin position="92"/>
        <end position="149"/>
    </location>
</feature>
<evidence type="ECO:0000259" key="1">
    <source>
        <dbReference type="Pfam" id="PF17667"/>
    </source>
</evidence>
<evidence type="ECO:0000313" key="3">
    <source>
        <dbReference type="Proteomes" id="UP000236546"/>
    </source>
</evidence>
<dbReference type="PANTHER" id="PTHR38248:SF2">
    <property type="entry name" value="FUNK1 11"/>
    <property type="match status" value="1"/>
</dbReference>
<accession>A0A2K0SUZ4</accession>
<dbReference type="AlphaFoldDB" id="A0A2K0SUZ4"/>
<dbReference type="Proteomes" id="UP000236546">
    <property type="component" value="Unassembled WGS sequence"/>
</dbReference>
<comment type="caution">
    <text evidence="2">The sequence shown here is derived from an EMBL/GenBank/DDBJ whole genome shotgun (WGS) entry which is preliminary data.</text>
</comment>
<sequence>MFKNCDKPVFGQDRWDGWPSEAKEDDVLAWFSETITKLEELAADYPPVNLLFRRKLLAQPMTPLVGSTGRRSMDIGFINDDFMVQPELGMISRYCWSHILVLGELKSNSAADAQQLVWIGLATYVREMLSAQDTHRFALVFTLCRSKLASSLH</sequence>
<reference evidence="2 3" key="1">
    <citation type="submission" date="2017-02" db="EMBL/GenBank/DDBJ databases">
        <title>Genomes of Trichoderma spp. with biocontrol activity.</title>
        <authorList>
            <person name="Gardiner D."/>
            <person name="Kazan K."/>
            <person name="Vos C."/>
            <person name="Harvey P."/>
        </authorList>
    </citation>
    <scope>NUCLEOTIDE SEQUENCE [LARGE SCALE GENOMIC DNA]</scope>
    <source>
        <strain evidence="2 3">A5MH</strain>
    </source>
</reference>
<dbReference type="OrthoDB" id="5584477at2759"/>